<protein>
    <submittedName>
        <fullName evidence="1">Phage major head protein</fullName>
    </submittedName>
</protein>
<gene>
    <name evidence="1" type="ORF">LPU83_1717</name>
</gene>
<dbReference type="HOGENOM" id="CLU_073270_0_0_5"/>
<organism evidence="1 2">
    <name type="scientific">Rhizobium favelukesii</name>
    <dbReference type="NCBI Taxonomy" id="348824"/>
    <lineage>
        <taxon>Bacteria</taxon>
        <taxon>Pseudomonadati</taxon>
        <taxon>Pseudomonadota</taxon>
        <taxon>Alphaproteobacteria</taxon>
        <taxon>Hyphomicrobiales</taxon>
        <taxon>Rhizobiaceae</taxon>
        <taxon>Rhizobium/Agrobacterium group</taxon>
        <taxon>Rhizobium</taxon>
    </lineage>
</organism>
<dbReference type="RefSeq" id="WP_037069437.1">
    <property type="nucleotide sequence ID" value="NZ_HG916852.1"/>
</dbReference>
<dbReference type="Pfam" id="PF17236">
    <property type="entry name" value="SU10_MCP"/>
    <property type="match status" value="1"/>
</dbReference>
<proteinExistence type="predicted"/>
<reference evidence="1" key="1">
    <citation type="submission" date="2013-11" db="EMBL/GenBank/DDBJ databases">
        <title>Draft genome sequence of the broad-host-range Rhizobium sp. LPU83 strain, a member of the low-genetic diversity Oregon-like Rhizobium sp. group.</title>
        <authorList>
            <person name="Wibberg D."/>
            <person name="Puehler A."/>
            <person name="Schlueter A."/>
        </authorList>
    </citation>
    <scope>NUCLEOTIDE SEQUENCE [LARGE SCALE GENOMIC DNA]</scope>
    <source>
        <strain evidence="1">LPU83</strain>
    </source>
</reference>
<dbReference type="KEGG" id="rhl:LPU83_1717"/>
<dbReference type="AlphaFoldDB" id="W6R7W6"/>
<dbReference type="Proteomes" id="UP000019443">
    <property type="component" value="Chromosome"/>
</dbReference>
<evidence type="ECO:0000313" key="1">
    <source>
        <dbReference type="EMBL" id="CDM57382.1"/>
    </source>
</evidence>
<dbReference type="eggNOG" id="ENOG502ZCEU">
    <property type="taxonomic scope" value="Bacteria"/>
</dbReference>
<sequence>MTAPANTVNRYSVTKAVREDLSDIIYNITPEDTPFMSNIGRGKASNTYFEWQTDALAAANGDNAQVDGDDAPNDARAPTSRFGNYTQIMRKVVGVSGTAEAVDKAGIKGQLAYEMSKASAELKRDMEVRLVGAKSAVAGNSTTARQTAGFGAFLVTNQDKAGDGVDPTFSGGTDGFPNAPYTGGTDRAFTETILKNVMQKVWAEGGSLDMVMVGPKQKTVASTFAGIAEVRKEISGEQQATIIGAADVYVGDFGAVTFVPNRFMPADLAYVVDPEYAEVAYLRDFKTNDLAKTGDSDRKMILVEFGLKVKTEKAHGVARDLL</sequence>
<keyword evidence="2" id="KW-1185">Reference proteome</keyword>
<dbReference type="EMBL" id="HG916852">
    <property type="protein sequence ID" value="CDM57382.1"/>
    <property type="molecule type" value="Genomic_DNA"/>
</dbReference>
<dbReference type="InterPro" id="IPR035198">
    <property type="entry name" value="SU10_MCP"/>
</dbReference>
<evidence type="ECO:0000313" key="2">
    <source>
        <dbReference type="Proteomes" id="UP000019443"/>
    </source>
</evidence>
<accession>W6R7W6</accession>
<name>W6R7W6_9HYPH</name>
<dbReference type="PATRIC" id="fig|348824.6.peg.1841"/>